<evidence type="ECO:0000256" key="1">
    <source>
        <dbReference type="SAM" id="MobiDB-lite"/>
    </source>
</evidence>
<dbReference type="Gene3D" id="2.40.50.40">
    <property type="match status" value="1"/>
</dbReference>
<protein>
    <recommendedName>
        <fullName evidence="2">Chromo domain-containing protein</fullName>
    </recommendedName>
</protein>
<dbReference type="InterPro" id="IPR000953">
    <property type="entry name" value="Chromo/chromo_shadow_dom"/>
</dbReference>
<feature type="region of interest" description="Disordered" evidence="1">
    <location>
        <begin position="304"/>
        <end position="409"/>
    </location>
</feature>
<dbReference type="KEGG" id="cput:CONPUDRAFT_79814"/>
<feature type="compositionally biased region" description="Basic residues" evidence="1">
    <location>
        <begin position="361"/>
        <end position="372"/>
    </location>
</feature>
<feature type="domain" description="Chromo" evidence="2">
    <location>
        <begin position="23"/>
        <end position="52"/>
    </location>
</feature>
<feature type="compositionally biased region" description="Basic and acidic residues" evidence="1">
    <location>
        <begin position="314"/>
        <end position="328"/>
    </location>
</feature>
<feature type="compositionally biased region" description="Low complexity" evidence="1">
    <location>
        <begin position="137"/>
        <end position="148"/>
    </location>
</feature>
<name>A0A5M3N1H3_CONPW</name>
<reference evidence="4" key="1">
    <citation type="journal article" date="2012" name="Science">
        <title>The Paleozoic origin of enzymatic lignin decomposition reconstructed from 31 fungal genomes.</title>
        <authorList>
            <person name="Floudas D."/>
            <person name="Binder M."/>
            <person name="Riley R."/>
            <person name="Barry K."/>
            <person name="Blanchette R.A."/>
            <person name="Henrissat B."/>
            <person name="Martinez A.T."/>
            <person name="Otillar R."/>
            <person name="Spatafora J.W."/>
            <person name="Yadav J.S."/>
            <person name="Aerts A."/>
            <person name="Benoit I."/>
            <person name="Boyd A."/>
            <person name="Carlson A."/>
            <person name="Copeland A."/>
            <person name="Coutinho P.M."/>
            <person name="de Vries R.P."/>
            <person name="Ferreira P."/>
            <person name="Findley K."/>
            <person name="Foster B."/>
            <person name="Gaskell J."/>
            <person name="Glotzer D."/>
            <person name="Gorecki P."/>
            <person name="Heitman J."/>
            <person name="Hesse C."/>
            <person name="Hori C."/>
            <person name="Igarashi K."/>
            <person name="Jurgens J.A."/>
            <person name="Kallen N."/>
            <person name="Kersten P."/>
            <person name="Kohler A."/>
            <person name="Kuees U."/>
            <person name="Kumar T.K.A."/>
            <person name="Kuo A."/>
            <person name="LaButti K."/>
            <person name="Larrondo L.F."/>
            <person name="Lindquist E."/>
            <person name="Ling A."/>
            <person name="Lombard V."/>
            <person name="Lucas S."/>
            <person name="Lundell T."/>
            <person name="Martin R."/>
            <person name="McLaughlin D.J."/>
            <person name="Morgenstern I."/>
            <person name="Morin E."/>
            <person name="Murat C."/>
            <person name="Nagy L.G."/>
            <person name="Nolan M."/>
            <person name="Ohm R.A."/>
            <person name="Patyshakuliyeva A."/>
            <person name="Rokas A."/>
            <person name="Ruiz-Duenas F.J."/>
            <person name="Sabat G."/>
            <person name="Salamov A."/>
            <person name="Samejima M."/>
            <person name="Schmutz J."/>
            <person name="Slot J.C."/>
            <person name="St John F."/>
            <person name="Stenlid J."/>
            <person name="Sun H."/>
            <person name="Sun S."/>
            <person name="Syed K."/>
            <person name="Tsang A."/>
            <person name="Wiebenga A."/>
            <person name="Young D."/>
            <person name="Pisabarro A."/>
            <person name="Eastwood D.C."/>
            <person name="Martin F."/>
            <person name="Cullen D."/>
            <person name="Grigoriev I.V."/>
            <person name="Hibbett D.S."/>
        </authorList>
    </citation>
    <scope>NUCLEOTIDE SEQUENCE [LARGE SCALE GENOMIC DNA]</scope>
    <source>
        <strain evidence="4">RWD-64-598 SS2</strain>
    </source>
</reference>
<dbReference type="Proteomes" id="UP000053558">
    <property type="component" value="Unassembled WGS sequence"/>
</dbReference>
<feature type="region of interest" description="Disordered" evidence="1">
    <location>
        <begin position="74"/>
        <end position="229"/>
    </location>
</feature>
<feature type="compositionally biased region" description="Polar residues" evidence="1">
    <location>
        <begin position="219"/>
        <end position="229"/>
    </location>
</feature>
<evidence type="ECO:0000313" key="4">
    <source>
        <dbReference type="Proteomes" id="UP000053558"/>
    </source>
</evidence>
<dbReference type="AlphaFoldDB" id="A0A5M3N1H3"/>
<dbReference type="RefSeq" id="XP_007764280.1">
    <property type="nucleotide sequence ID" value="XM_007766090.1"/>
</dbReference>
<feature type="non-terminal residue" evidence="3">
    <location>
        <position position="671"/>
    </location>
</feature>
<dbReference type="GO" id="GO:0006338">
    <property type="term" value="P:chromatin remodeling"/>
    <property type="evidence" value="ECO:0007669"/>
    <property type="project" value="UniProtKB-ARBA"/>
</dbReference>
<gene>
    <name evidence="3" type="ORF">CONPUDRAFT_79814</name>
</gene>
<proteinExistence type="predicted"/>
<dbReference type="EMBL" id="JH711574">
    <property type="protein sequence ID" value="EIW85117.1"/>
    <property type="molecule type" value="Genomic_DNA"/>
</dbReference>
<organism evidence="3 4">
    <name type="scientific">Coniophora puteana (strain RWD-64-598)</name>
    <name type="common">Brown rot fungus</name>
    <dbReference type="NCBI Taxonomy" id="741705"/>
    <lineage>
        <taxon>Eukaryota</taxon>
        <taxon>Fungi</taxon>
        <taxon>Dikarya</taxon>
        <taxon>Basidiomycota</taxon>
        <taxon>Agaricomycotina</taxon>
        <taxon>Agaricomycetes</taxon>
        <taxon>Agaricomycetidae</taxon>
        <taxon>Boletales</taxon>
        <taxon>Coniophorineae</taxon>
        <taxon>Coniophoraceae</taxon>
        <taxon>Coniophora</taxon>
    </lineage>
</organism>
<dbReference type="OrthoDB" id="331341at2759"/>
<evidence type="ECO:0000259" key="2">
    <source>
        <dbReference type="PROSITE" id="PS50013"/>
    </source>
</evidence>
<evidence type="ECO:0000313" key="3">
    <source>
        <dbReference type="EMBL" id="EIW85117.1"/>
    </source>
</evidence>
<dbReference type="OMA" id="WARANTN"/>
<dbReference type="PROSITE" id="PS50013">
    <property type="entry name" value="CHROMO_2"/>
    <property type="match status" value="1"/>
</dbReference>
<dbReference type="InterPro" id="IPR016197">
    <property type="entry name" value="Chromo-like_dom_sf"/>
</dbReference>
<feature type="region of interest" description="Disordered" evidence="1">
    <location>
        <begin position="244"/>
        <end position="263"/>
    </location>
</feature>
<feature type="region of interest" description="Disordered" evidence="1">
    <location>
        <begin position="462"/>
        <end position="497"/>
    </location>
</feature>
<sequence>MEILREGELPHTLRILRVKHERLQWKGYSLDENTWEPAESFTEGSEHILESFWLQVDTQGRDRTDGALFKKGEHVYATGPPGLKVSVERPPLTQTTSSKAEGKAPPSRKRYASSSDAGEGSGAAVVKRTSSRKLRNGPSHPRGSPPSSTRKGSRQSSPAPAPTRRTNARGGKGSMKRRKIVIEDSEDESDKEANNGHLTYAPDGASSGTGKSEPIVTDASASRDTVPTQILPSYRDGSLLQRSLTSTDAVRESRTPPAGTTTKAGRFHVTSARMKLIDDPQWTQGSGSSGMAIPAKARLINRITELAPTNPRDTSGKEDPKRADKTNDAPRTSIPHPRRDPSRQDSGITKNKSSLLTFQKGRLRSVKGRYHRGNSPIESYEAVESAAGPSASRNKETPVLNTSLTDEDAIGETDSEAARGDSGGNVSGSPVQSLAVPVINPDYLPDFEEVNDQMNDIVTPQETQPEHSTATTSVQQSLTPGNKQSQNPPSAIPGMTSTSWTIFGPMYDASSATVESSSASLSLPAAFDFYVGSTTVPVILNDSPAENRISASTMAAQAKASGSGSDFGTELVPDLLSTMRYEGSIACVVPDHSADDYQKSQFNIFCRRVDSGIVRLKSAGKSSFMFFSSSNRFVAERLGIPSALVGLANTVLLALVTLEDPAGYANLLQRI</sequence>
<dbReference type="SUPFAM" id="SSF54160">
    <property type="entry name" value="Chromo domain-like"/>
    <property type="match status" value="1"/>
</dbReference>
<comment type="caution">
    <text evidence="3">The sequence shown here is derived from an EMBL/GenBank/DDBJ whole genome shotgun (WGS) entry which is preliminary data.</text>
</comment>
<feature type="compositionally biased region" description="Polar residues" evidence="1">
    <location>
        <begin position="344"/>
        <end position="357"/>
    </location>
</feature>
<dbReference type="GeneID" id="19209985"/>
<feature type="compositionally biased region" description="Low complexity" evidence="1">
    <location>
        <begin position="112"/>
        <end position="124"/>
    </location>
</feature>
<accession>A0A5M3N1H3</accession>
<keyword evidence="4" id="KW-1185">Reference proteome</keyword>